<proteinExistence type="predicted"/>
<sequence>MENNDNDNDNNNNNSNNNNDNTETQQQETKAEKKKSNTMKIIKMKIGVSLDWLFATNINALGGYPFGWKYFKKK</sequence>
<evidence type="ECO:0000256" key="1">
    <source>
        <dbReference type="SAM" id="MobiDB-lite"/>
    </source>
</evidence>
<feature type="region of interest" description="Disordered" evidence="1">
    <location>
        <begin position="1"/>
        <end position="36"/>
    </location>
</feature>
<organism evidence="2 3">
    <name type="scientific">Reticulomyxa filosa</name>
    <dbReference type="NCBI Taxonomy" id="46433"/>
    <lineage>
        <taxon>Eukaryota</taxon>
        <taxon>Sar</taxon>
        <taxon>Rhizaria</taxon>
        <taxon>Retaria</taxon>
        <taxon>Foraminifera</taxon>
        <taxon>Monothalamids</taxon>
        <taxon>Reticulomyxidae</taxon>
        <taxon>Reticulomyxa</taxon>
    </lineage>
</organism>
<evidence type="ECO:0000313" key="2">
    <source>
        <dbReference type="EMBL" id="ETO00752.1"/>
    </source>
</evidence>
<evidence type="ECO:0000313" key="3">
    <source>
        <dbReference type="Proteomes" id="UP000023152"/>
    </source>
</evidence>
<feature type="compositionally biased region" description="Low complexity" evidence="1">
    <location>
        <begin position="9"/>
        <end position="28"/>
    </location>
</feature>
<comment type="caution">
    <text evidence="2">The sequence shown here is derived from an EMBL/GenBank/DDBJ whole genome shotgun (WGS) entry which is preliminary data.</text>
</comment>
<dbReference type="Proteomes" id="UP000023152">
    <property type="component" value="Unassembled WGS sequence"/>
</dbReference>
<gene>
    <name evidence="2" type="ORF">RFI_36688</name>
</gene>
<keyword evidence="3" id="KW-1185">Reference proteome</keyword>
<protein>
    <submittedName>
        <fullName evidence="2">Uncharacterized protein</fullName>
    </submittedName>
</protein>
<reference evidence="2 3" key="1">
    <citation type="journal article" date="2013" name="Curr. Biol.">
        <title>The Genome of the Foraminiferan Reticulomyxa filosa.</title>
        <authorList>
            <person name="Glockner G."/>
            <person name="Hulsmann N."/>
            <person name="Schleicher M."/>
            <person name="Noegel A.A."/>
            <person name="Eichinger L."/>
            <person name="Gallinger C."/>
            <person name="Pawlowski J."/>
            <person name="Sierra R."/>
            <person name="Euteneuer U."/>
            <person name="Pillet L."/>
            <person name="Moustafa A."/>
            <person name="Platzer M."/>
            <person name="Groth M."/>
            <person name="Szafranski K."/>
            <person name="Schliwa M."/>
        </authorList>
    </citation>
    <scope>NUCLEOTIDE SEQUENCE [LARGE SCALE GENOMIC DNA]</scope>
</reference>
<dbReference type="AlphaFoldDB" id="X6LHY5"/>
<dbReference type="EMBL" id="ASPP01040107">
    <property type="protein sequence ID" value="ETO00752.1"/>
    <property type="molecule type" value="Genomic_DNA"/>
</dbReference>
<name>X6LHY5_RETFI</name>
<accession>X6LHY5</accession>